<evidence type="ECO:0000256" key="7">
    <source>
        <dbReference type="SAM" id="SignalP"/>
    </source>
</evidence>
<dbReference type="PROSITE" id="PS50240">
    <property type="entry name" value="TRYPSIN_DOM"/>
    <property type="match status" value="1"/>
</dbReference>
<gene>
    <name evidence="9" type="ORF">JYZ213_LOCUS17347</name>
</gene>
<dbReference type="GO" id="GO:0004252">
    <property type="term" value="F:serine-type endopeptidase activity"/>
    <property type="evidence" value="ECO:0007669"/>
    <property type="project" value="InterPro"/>
</dbReference>
<dbReference type="PANTHER" id="PTHR24252:SF7">
    <property type="entry name" value="HYALIN"/>
    <property type="match status" value="1"/>
</dbReference>
<dbReference type="InterPro" id="IPR043504">
    <property type="entry name" value="Peptidase_S1_PA_chymotrypsin"/>
</dbReference>
<organism evidence="9 10">
    <name type="scientific">Adineta steineri</name>
    <dbReference type="NCBI Taxonomy" id="433720"/>
    <lineage>
        <taxon>Eukaryota</taxon>
        <taxon>Metazoa</taxon>
        <taxon>Spiralia</taxon>
        <taxon>Gnathifera</taxon>
        <taxon>Rotifera</taxon>
        <taxon>Eurotatoria</taxon>
        <taxon>Bdelloidea</taxon>
        <taxon>Adinetida</taxon>
        <taxon>Adinetidae</taxon>
        <taxon>Adineta</taxon>
    </lineage>
</organism>
<dbReference type="AlphaFoldDB" id="A0A814IU32"/>
<reference evidence="9" key="1">
    <citation type="submission" date="2021-02" db="EMBL/GenBank/DDBJ databases">
        <authorList>
            <person name="Nowell W R."/>
        </authorList>
    </citation>
    <scope>NUCLEOTIDE SEQUENCE</scope>
</reference>
<evidence type="ECO:0000259" key="8">
    <source>
        <dbReference type="PROSITE" id="PS50240"/>
    </source>
</evidence>
<name>A0A814IU32_9BILA</name>
<keyword evidence="1 6" id="KW-0645">Protease</keyword>
<dbReference type="SMART" id="SM00020">
    <property type="entry name" value="Tryp_SPc"/>
    <property type="match status" value="1"/>
</dbReference>
<comment type="caution">
    <text evidence="9">The sequence shown here is derived from an EMBL/GenBank/DDBJ whole genome shotgun (WGS) entry which is preliminary data.</text>
</comment>
<evidence type="ECO:0000256" key="4">
    <source>
        <dbReference type="ARBA" id="ARBA00022825"/>
    </source>
</evidence>
<dbReference type="Pfam" id="PF00089">
    <property type="entry name" value="Trypsin"/>
    <property type="match status" value="1"/>
</dbReference>
<feature type="domain" description="Peptidase S1" evidence="8">
    <location>
        <begin position="45"/>
        <end position="282"/>
    </location>
</feature>
<feature type="signal peptide" evidence="7">
    <location>
        <begin position="1"/>
        <end position="21"/>
    </location>
</feature>
<dbReference type="InterPro" id="IPR018114">
    <property type="entry name" value="TRYPSIN_HIS"/>
</dbReference>
<dbReference type="Proteomes" id="UP000663845">
    <property type="component" value="Unassembled WGS sequence"/>
</dbReference>
<dbReference type="InterPro" id="IPR009003">
    <property type="entry name" value="Peptidase_S1_PA"/>
</dbReference>
<evidence type="ECO:0000256" key="5">
    <source>
        <dbReference type="ARBA" id="ARBA00023157"/>
    </source>
</evidence>
<dbReference type="EMBL" id="CAJNOG010000162">
    <property type="protein sequence ID" value="CAF1026281.1"/>
    <property type="molecule type" value="Genomic_DNA"/>
</dbReference>
<dbReference type="SUPFAM" id="SSF50494">
    <property type="entry name" value="Trypsin-like serine proteases"/>
    <property type="match status" value="1"/>
</dbReference>
<dbReference type="InterPro" id="IPR033116">
    <property type="entry name" value="TRYPSIN_SER"/>
</dbReference>
<feature type="chain" id="PRO_5032597878" description="Peptidase S1 domain-containing protein" evidence="7">
    <location>
        <begin position="22"/>
        <end position="334"/>
    </location>
</feature>
<proteinExistence type="predicted"/>
<dbReference type="CDD" id="cd00190">
    <property type="entry name" value="Tryp_SPc"/>
    <property type="match status" value="1"/>
</dbReference>
<keyword evidence="5" id="KW-1015">Disulfide bond</keyword>
<evidence type="ECO:0000256" key="3">
    <source>
        <dbReference type="ARBA" id="ARBA00022801"/>
    </source>
</evidence>
<accession>A0A814IU32</accession>
<keyword evidence="4 6" id="KW-0720">Serine protease</keyword>
<dbReference type="InterPro" id="IPR001314">
    <property type="entry name" value="Peptidase_S1A"/>
</dbReference>
<evidence type="ECO:0000313" key="9">
    <source>
        <dbReference type="EMBL" id="CAF1026281.1"/>
    </source>
</evidence>
<evidence type="ECO:0000256" key="6">
    <source>
        <dbReference type="RuleBase" id="RU363034"/>
    </source>
</evidence>
<dbReference type="PRINTS" id="PR00722">
    <property type="entry name" value="CHYMOTRYPSIN"/>
</dbReference>
<dbReference type="PANTHER" id="PTHR24252">
    <property type="entry name" value="ACROSIN-RELATED"/>
    <property type="match status" value="1"/>
</dbReference>
<dbReference type="PROSITE" id="PS00134">
    <property type="entry name" value="TRYPSIN_HIS"/>
    <property type="match status" value="1"/>
</dbReference>
<keyword evidence="3 6" id="KW-0378">Hydrolase</keyword>
<evidence type="ECO:0000256" key="1">
    <source>
        <dbReference type="ARBA" id="ARBA00022670"/>
    </source>
</evidence>
<dbReference type="FunFam" id="2.40.10.10:FF:000120">
    <property type="entry name" value="Putative serine protease"/>
    <property type="match status" value="1"/>
</dbReference>
<dbReference type="InterPro" id="IPR001254">
    <property type="entry name" value="Trypsin_dom"/>
</dbReference>
<evidence type="ECO:0000313" key="10">
    <source>
        <dbReference type="Proteomes" id="UP000663845"/>
    </source>
</evidence>
<dbReference type="Gene3D" id="2.40.10.10">
    <property type="entry name" value="Trypsin-like serine proteases"/>
    <property type="match status" value="1"/>
</dbReference>
<keyword evidence="2 7" id="KW-0732">Signal</keyword>
<dbReference type="PROSITE" id="PS00135">
    <property type="entry name" value="TRYPSIN_SER"/>
    <property type="match status" value="1"/>
</dbReference>
<evidence type="ECO:0000256" key="2">
    <source>
        <dbReference type="ARBA" id="ARBA00022729"/>
    </source>
</evidence>
<protein>
    <recommendedName>
        <fullName evidence="8">Peptidase S1 domain-containing protein</fullName>
    </recommendedName>
</protein>
<sequence length="334" mass="36250">MMHALVFRLCYLFLICRITYQTEYSCDSKAPCGCSQFPVVANARIVNGENAGRNTLSWAVSLQIHKNGGSYRCGGTIIDELYIMTAAHCVESIRNPSDISVYAGSLDVYDGVARSASEIHLHPYYDEVRHRNDIALLKLDRALDLSSNDLAKICLPSAVATSEEYPIAGTSLLTAGWGTLYSNGPASPTLRQVTIQAVGAQTTYCQNIIKDPTVQLCAGIMPGGGKDSCQGDSGGPLMMFNSNKTWELVGVVSYGNYCALANYPGVYTRVTSYLEWINTTIPYTPTSPTTLLTTPSTQTTATKQTTTTVFDNSSSSISINISLFLSILLFLLKY</sequence>
<dbReference type="GO" id="GO:0006508">
    <property type="term" value="P:proteolysis"/>
    <property type="evidence" value="ECO:0007669"/>
    <property type="project" value="UniProtKB-KW"/>
</dbReference>